<dbReference type="Proteomes" id="UP000474718">
    <property type="component" value="Unassembled WGS sequence"/>
</dbReference>
<comment type="similarity">
    <text evidence="1">Belongs to the aspartate/glutamate racemases family.</text>
</comment>
<evidence type="ECO:0000313" key="6">
    <source>
        <dbReference type="Proteomes" id="UP000474718"/>
    </source>
</evidence>
<evidence type="ECO:0000256" key="1">
    <source>
        <dbReference type="ARBA" id="ARBA00007847"/>
    </source>
</evidence>
<dbReference type="PANTHER" id="PTHR21198">
    <property type="entry name" value="GLUTAMATE RACEMASE"/>
    <property type="match status" value="1"/>
</dbReference>
<reference evidence="4" key="2">
    <citation type="submission" date="2016-11" db="EMBL/GenBank/DDBJ databases">
        <authorList>
            <person name="Varghese N."/>
            <person name="Submissions S."/>
        </authorList>
    </citation>
    <scope>NUCLEOTIDE SEQUENCE</scope>
    <source>
        <strain evidence="4">DSM 4029</strain>
    </source>
</reference>
<reference evidence="3 6" key="3">
    <citation type="journal article" date="2019" name="Nat. Med.">
        <title>A library of human gut bacterial isolates paired with longitudinal multiomics data enables mechanistic microbiome research.</title>
        <authorList>
            <person name="Poyet M."/>
            <person name="Groussin M."/>
            <person name="Gibbons S.M."/>
            <person name="Avila-Pacheco J."/>
            <person name="Jiang X."/>
            <person name="Kearney S.M."/>
            <person name="Perrotta A.R."/>
            <person name="Berdy B."/>
            <person name="Zhao S."/>
            <person name="Lieberman T.D."/>
            <person name="Swanson P.K."/>
            <person name="Smith M."/>
            <person name="Roesemann S."/>
            <person name="Alexander J.E."/>
            <person name="Rich S.A."/>
            <person name="Livny J."/>
            <person name="Vlamakis H."/>
            <person name="Clish C."/>
            <person name="Bullock K."/>
            <person name="Deik A."/>
            <person name="Scott J."/>
            <person name="Pierce K.A."/>
            <person name="Xavier R.J."/>
            <person name="Alm E.J."/>
        </authorList>
    </citation>
    <scope>NUCLEOTIDE SEQUENCE [LARGE SCALE GENOMIC DNA]</scope>
    <source>
        <strain evidence="3 6">BIOML-A2</strain>
    </source>
</reference>
<sequence>MMILGVAGGLGPLATACFLRRCVEMTDAGSDQEHLEIALLNRPSTPDRTAYILDRSQPDPLPALTAAVKALEGLGAGRIAIPCVTAHYFLAPLQQVVGVPILNALEEAALCLQREGVSRVGILATEGTIRTGLLQNALARRGIAAVTPDRINQRRVTDIIYRDIKAGHPADAGAFAQVSDSLLKKGCQCILLGCTELSVAREELRLGGGYLDILDVLARASVLSCGARLKPAYKTLISVQREETFPSI</sequence>
<evidence type="ECO:0000313" key="5">
    <source>
        <dbReference type="Proteomes" id="UP000184089"/>
    </source>
</evidence>
<dbReference type="NCBIfam" id="TIGR00035">
    <property type="entry name" value="asp_race"/>
    <property type="match status" value="1"/>
</dbReference>
<name>A0AAQ1MCU2_9FIRM</name>
<evidence type="ECO:0000313" key="4">
    <source>
        <dbReference type="EMBL" id="SHF99863.1"/>
    </source>
</evidence>
<dbReference type="Gene3D" id="3.40.50.1860">
    <property type="match status" value="2"/>
</dbReference>
<evidence type="ECO:0000256" key="2">
    <source>
        <dbReference type="ARBA" id="ARBA00023235"/>
    </source>
</evidence>
<accession>A0AAQ1MCU2</accession>
<organism evidence="4 5">
    <name type="scientific">Bittarella massiliensis</name>
    <name type="common">ex Durand et al. 2017</name>
    <dbReference type="NCBI Taxonomy" id="1720313"/>
    <lineage>
        <taxon>Bacteria</taxon>
        <taxon>Bacillati</taxon>
        <taxon>Bacillota</taxon>
        <taxon>Clostridia</taxon>
        <taxon>Eubacteriales</taxon>
        <taxon>Oscillospiraceae</taxon>
        <taxon>Bittarella (ex Durand et al. 2017)</taxon>
    </lineage>
</organism>
<dbReference type="EC" id="5.1.1.-" evidence="3"/>
<gene>
    <name evidence="3" type="ORF">GT747_09530</name>
    <name evidence="4" type="ORF">SAMN05444424_1093</name>
</gene>
<dbReference type="SUPFAM" id="SSF53681">
    <property type="entry name" value="Aspartate/glutamate racemase"/>
    <property type="match status" value="2"/>
</dbReference>
<dbReference type="PANTHER" id="PTHR21198:SF7">
    <property type="entry name" value="ASPARTATE-GLUTAMATE RACEMASE FAMILY"/>
    <property type="match status" value="1"/>
</dbReference>
<keyword evidence="2 3" id="KW-0413">Isomerase</keyword>
<dbReference type="EMBL" id="WWVX01000006">
    <property type="protein sequence ID" value="MZL69992.1"/>
    <property type="molecule type" value="Genomic_DNA"/>
</dbReference>
<reference evidence="5" key="1">
    <citation type="submission" date="2016-11" db="EMBL/GenBank/DDBJ databases">
        <authorList>
            <person name="Jaros S."/>
            <person name="Januszkiewicz K."/>
            <person name="Wedrychowicz H."/>
        </authorList>
    </citation>
    <scope>NUCLEOTIDE SEQUENCE [LARGE SCALE GENOMIC DNA]</scope>
    <source>
        <strain evidence="5">DSM 4029</strain>
    </source>
</reference>
<dbReference type="InterPro" id="IPR001920">
    <property type="entry name" value="Asp/Glu_race"/>
</dbReference>
<dbReference type="GO" id="GO:0047661">
    <property type="term" value="F:amino-acid racemase activity"/>
    <property type="evidence" value="ECO:0007669"/>
    <property type="project" value="InterPro"/>
</dbReference>
<dbReference type="InterPro" id="IPR015942">
    <property type="entry name" value="Asp/Glu/hydantoin_racemase"/>
</dbReference>
<dbReference type="Pfam" id="PF01177">
    <property type="entry name" value="Asp_Glu_race"/>
    <property type="match status" value="1"/>
</dbReference>
<dbReference type="InterPro" id="IPR004380">
    <property type="entry name" value="Asp_race"/>
</dbReference>
<dbReference type="EMBL" id="FQVY01000002">
    <property type="protein sequence ID" value="SHF99863.1"/>
    <property type="molecule type" value="Genomic_DNA"/>
</dbReference>
<dbReference type="RefSeq" id="WP_044992917.1">
    <property type="nucleotide sequence ID" value="NZ_FQVY01000002.1"/>
</dbReference>
<dbReference type="Proteomes" id="UP000184089">
    <property type="component" value="Unassembled WGS sequence"/>
</dbReference>
<protein>
    <submittedName>
        <fullName evidence="3">Amino acid racemase</fullName>
        <ecNumber evidence="3">5.1.1.-</ecNumber>
    </submittedName>
    <submittedName>
        <fullName evidence="4">Aspartate racemase</fullName>
    </submittedName>
</protein>
<evidence type="ECO:0000313" key="3">
    <source>
        <dbReference type="EMBL" id="MZL69992.1"/>
    </source>
</evidence>
<comment type="caution">
    <text evidence="4">The sequence shown here is derived from an EMBL/GenBank/DDBJ whole genome shotgun (WGS) entry which is preliminary data.</text>
</comment>
<keyword evidence="6" id="KW-1185">Reference proteome</keyword>
<dbReference type="AlphaFoldDB" id="A0AAQ1MCU2"/>
<proteinExistence type="inferred from homology"/>